<sequence>MLFPDLGHKCSWGNDPYKGKRLFNRVAPQAQVLPSSLRKHQMGIDSDHYHFSNMYHHHTKHSPSSRAADISRLLDPAYSPSNTTPTKAAYVDHHGDLHDPDFRHFPSASSSSRNSPTKRRAASTHSASHAFARPQWELGTLYDDVDEFAIDEDEDDDASNSNNHYDSYASPFSQRASRYVRDPYSRTSPIYTYSSYHYPTSTYSYASSPVSSSPISYSSDETALNDSPSDGSPLSDEPLPLHRRCVSRLRASRPRHRSQSRDEKRLSESIEEAPTRRSIESARSEARTLAPGNNDAEEEEEEQQQEFTPTCAQALKRQWSCIALRWRLGVFRAKKKVRRRLSAVVHQ</sequence>
<evidence type="ECO:0000313" key="2">
    <source>
        <dbReference type="Proteomes" id="UP000824881"/>
    </source>
</evidence>
<name>A0ACB7J930_PLECO</name>
<reference evidence="1 2" key="1">
    <citation type="journal article" date="2021" name="Appl. Environ. Microbiol.">
        <title>Genetic linkage and physical mapping for an oyster mushroom Pleurotus cornucopiae and QTL analysis for the trait cap color.</title>
        <authorList>
            <person name="Zhang Y."/>
            <person name="Gao W."/>
            <person name="Sonnenberg A."/>
            <person name="Chen Q."/>
            <person name="Zhang J."/>
            <person name="Huang C."/>
        </authorList>
    </citation>
    <scope>NUCLEOTIDE SEQUENCE [LARGE SCALE GENOMIC DNA]</scope>
    <source>
        <strain evidence="1">CCMSSC00406</strain>
    </source>
</reference>
<dbReference type="Proteomes" id="UP000824881">
    <property type="component" value="Unassembled WGS sequence"/>
</dbReference>
<evidence type="ECO:0000313" key="1">
    <source>
        <dbReference type="EMBL" id="KAG9226486.1"/>
    </source>
</evidence>
<keyword evidence="2" id="KW-1185">Reference proteome</keyword>
<dbReference type="EMBL" id="WQMT02000002">
    <property type="protein sequence ID" value="KAG9226486.1"/>
    <property type="molecule type" value="Genomic_DNA"/>
</dbReference>
<accession>A0ACB7J930</accession>
<gene>
    <name evidence="1" type="ORF">CCMSSC00406_0005847</name>
</gene>
<protein>
    <submittedName>
        <fullName evidence="1">Uncharacterized protein</fullName>
    </submittedName>
</protein>
<organism evidence="1 2">
    <name type="scientific">Pleurotus cornucopiae</name>
    <name type="common">Cornucopia mushroom</name>
    <dbReference type="NCBI Taxonomy" id="5321"/>
    <lineage>
        <taxon>Eukaryota</taxon>
        <taxon>Fungi</taxon>
        <taxon>Dikarya</taxon>
        <taxon>Basidiomycota</taxon>
        <taxon>Agaricomycotina</taxon>
        <taxon>Agaricomycetes</taxon>
        <taxon>Agaricomycetidae</taxon>
        <taxon>Agaricales</taxon>
        <taxon>Pleurotineae</taxon>
        <taxon>Pleurotaceae</taxon>
        <taxon>Pleurotus</taxon>
    </lineage>
</organism>
<comment type="caution">
    <text evidence="1">The sequence shown here is derived from an EMBL/GenBank/DDBJ whole genome shotgun (WGS) entry which is preliminary data.</text>
</comment>
<proteinExistence type="predicted"/>